<keyword evidence="2" id="KW-1185">Reference proteome</keyword>
<dbReference type="RefSeq" id="WP_064333001.1">
    <property type="nucleotide sequence ID" value="NZ_BAABEI010000002.1"/>
</dbReference>
<evidence type="ECO:0000313" key="1">
    <source>
        <dbReference type="EMBL" id="TCN45988.1"/>
    </source>
</evidence>
<protein>
    <recommendedName>
        <fullName evidence="3">Acetyltransferase (GNAT) family protein</fullName>
    </recommendedName>
</protein>
<gene>
    <name evidence="1" type="ORF">EV665_10575</name>
</gene>
<dbReference type="EMBL" id="SLVX01000005">
    <property type="protein sequence ID" value="TCN45988.1"/>
    <property type="molecule type" value="Genomic_DNA"/>
</dbReference>
<sequence>MSSVRSFEAGDVDAVADLFQRLLRKTAEPANDDLKTYLRTLFIDFPAAEPDLRSRVHVRTDGSVSGFLGVLPVEMEFEGRRLKAANCGTFACDDREEDPFAGARLLRDVLAGPQDLSFTETSNDVSTDMWRSMRATVLGPHSLEWLRMIKPASFALKAAAGRLSALRLFNPLARAADAILCRRGEKQNWSHYIPLAGKADAFVDEAVSDAEFADLCRQFVRHFPLRPAWDTPVLETMLGHATRKALHGERIQHVVKTRTGKAVGLYLYYGNPGDIGRTVQIMAAPGQEAIVIDRLMRDAHARGLVAIRGRTQPTLLQAMIGKKCAFLHTSSTIVHSRDPALLDAMANGRVFLNGLAGEGWTRLIGDRFG</sequence>
<accession>A0A4R2CWD5</accession>
<reference evidence="1 2" key="1">
    <citation type="submission" date="2019-03" db="EMBL/GenBank/DDBJ databases">
        <title>Genomic Encyclopedia of Type Strains, Phase IV (KMG-IV): sequencing the most valuable type-strain genomes for metagenomic binning, comparative biology and taxonomic classification.</title>
        <authorList>
            <person name="Goeker M."/>
        </authorList>
    </citation>
    <scope>NUCLEOTIDE SEQUENCE [LARGE SCALE GENOMIC DNA]</scope>
    <source>
        <strain evidence="1 2">DSM 18401</strain>
    </source>
</reference>
<organism evidence="1 2">
    <name type="scientific">Shinella granuli</name>
    <dbReference type="NCBI Taxonomy" id="323621"/>
    <lineage>
        <taxon>Bacteria</taxon>
        <taxon>Pseudomonadati</taxon>
        <taxon>Pseudomonadota</taxon>
        <taxon>Alphaproteobacteria</taxon>
        <taxon>Hyphomicrobiales</taxon>
        <taxon>Rhizobiaceae</taxon>
        <taxon>Shinella</taxon>
    </lineage>
</organism>
<evidence type="ECO:0008006" key="3">
    <source>
        <dbReference type="Google" id="ProtNLM"/>
    </source>
</evidence>
<name>A0A4R2CWD5_SHIGR</name>
<dbReference type="AlphaFoldDB" id="A0A4R2CWD5"/>
<comment type="caution">
    <text evidence="1">The sequence shown here is derived from an EMBL/GenBank/DDBJ whole genome shotgun (WGS) entry which is preliminary data.</text>
</comment>
<evidence type="ECO:0000313" key="2">
    <source>
        <dbReference type="Proteomes" id="UP000295351"/>
    </source>
</evidence>
<dbReference type="Proteomes" id="UP000295351">
    <property type="component" value="Unassembled WGS sequence"/>
</dbReference>
<proteinExistence type="predicted"/>